<dbReference type="RefSeq" id="WP_135831876.1">
    <property type="nucleotide sequence ID" value="NZ_BMCK01000002.1"/>
</dbReference>
<reference evidence="1" key="5">
    <citation type="submission" date="2024-05" db="EMBL/GenBank/DDBJ databases">
        <authorList>
            <person name="Sun Q."/>
            <person name="Sedlacek I."/>
        </authorList>
    </citation>
    <scope>NUCLEOTIDE SEQUENCE</scope>
    <source>
        <strain evidence="1">CCM 7403</strain>
    </source>
</reference>
<reference evidence="2 3" key="1">
    <citation type="journal article" date="2008" name="Int. J. Syst. Evol. Microbiol.">
        <title>Nocardioides daphniae sp. nov., isolated from Daphnia cucullata (Crustacea: Cladocera).</title>
        <authorList>
            <person name="Toth E.M."/>
            <person name="Keki Z."/>
            <person name="Homonnay Z.G."/>
            <person name="Borsodi A.K."/>
            <person name="Marialigeti K."/>
            <person name="Schumann P."/>
        </authorList>
    </citation>
    <scope>NUCLEOTIDE SEQUENCE [LARGE SCALE GENOMIC DNA]</scope>
    <source>
        <strain evidence="2 3">JCM 16608</strain>
    </source>
</reference>
<keyword evidence="4" id="KW-1185">Reference proteome</keyword>
<protein>
    <submittedName>
        <fullName evidence="2">Uncharacterized protein</fullName>
    </submittedName>
</protein>
<reference evidence="4" key="3">
    <citation type="journal article" date="2019" name="Int. J. Syst. Evol. Microbiol.">
        <title>The Global Catalogue of Microorganisms (GCM) 10K type strain sequencing project: providing services to taxonomists for standard genome sequencing and annotation.</title>
        <authorList>
            <consortium name="The Broad Institute Genomics Platform"/>
            <consortium name="The Broad Institute Genome Sequencing Center for Infectious Disease"/>
            <person name="Wu L."/>
            <person name="Ma J."/>
        </authorList>
    </citation>
    <scope>NUCLEOTIDE SEQUENCE [LARGE SCALE GENOMIC DNA]</scope>
    <source>
        <strain evidence="4">CCM 7403</strain>
    </source>
</reference>
<evidence type="ECO:0000313" key="3">
    <source>
        <dbReference type="Proteomes" id="UP000297025"/>
    </source>
</evidence>
<evidence type="ECO:0000313" key="2">
    <source>
        <dbReference type="EMBL" id="QCC76828.1"/>
    </source>
</evidence>
<reference evidence="1" key="2">
    <citation type="journal article" date="2014" name="Int. J. Syst. Evol. Microbiol.">
        <title>Complete genome of a new Firmicutes species belonging to the dominant human colonic microbiota ('Ruminococcus bicirculans') reveals two chromosomes and a selective capacity to utilize plant glucans.</title>
        <authorList>
            <consortium name="NISC Comparative Sequencing Program"/>
            <person name="Wegmann U."/>
            <person name="Louis P."/>
            <person name="Goesmann A."/>
            <person name="Henrissat B."/>
            <person name="Duncan S.H."/>
            <person name="Flint H.J."/>
        </authorList>
    </citation>
    <scope>NUCLEOTIDE SEQUENCE</scope>
    <source>
        <strain evidence="1">CCM 7403</strain>
    </source>
</reference>
<dbReference type="Proteomes" id="UP000630594">
    <property type="component" value="Unassembled WGS sequence"/>
</dbReference>
<dbReference type="KEGG" id="ndp:E2C04_05645"/>
<dbReference type="EMBL" id="BMCK01000002">
    <property type="protein sequence ID" value="GGD16901.1"/>
    <property type="molecule type" value="Genomic_DNA"/>
</dbReference>
<dbReference type="Proteomes" id="UP000297025">
    <property type="component" value="Chromosome"/>
</dbReference>
<organism evidence="2 3">
    <name type="scientific">Nocardioides daphniae</name>
    <dbReference type="NCBI Taxonomy" id="402297"/>
    <lineage>
        <taxon>Bacteria</taxon>
        <taxon>Bacillati</taxon>
        <taxon>Actinomycetota</taxon>
        <taxon>Actinomycetes</taxon>
        <taxon>Propionibacteriales</taxon>
        <taxon>Nocardioidaceae</taxon>
        <taxon>Nocardioides</taxon>
    </lineage>
</organism>
<dbReference type="OrthoDB" id="4170613at2"/>
<evidence type="ECO:0000313" key="1">
    <source>
        <dbReference type="EMBL" id="GGD16901.1"/>
    </source>
</evidence>
<name>A0A4P7UC20_9ACTN</name>
<reference evidence="2" key="4">
    <citation type="submission" date="2019-03" db="EMBL/GenBank/DDBJ databases">
        <authorList>
            <person name="Huang Y."/>
        </authorList>
    </citation>
    <scope>NUCLEOTIDE SEQUENCE</scope>
    <source>
        <strain evidence="2">JCM 16608</strain>
    </source>
</reference>
<dbReference type="EMBL" id="CP038462">
    <property type="protein sequence ID" value="QCC76828.1"/>
    <property type="molecule type" value="Genomic_DNA"/>
</dbReference>
<gene>
    <name evidence="2" type="ORF">E2C04_05645</name>
    <name evidence="1" type="ORF">GCM10007231_14830</name>
</gene>
<dbReference type="AlphaFoldDB" id="A0A4P7UC20"/>
<accession>A0A4P7UC20</accession>
<proteinExistence type="predicted"/>
<evidence type="ECO:0000313" key="4">
    <source>
        <dbReference type="Proteomes" id="UP000630594"/>
    </source>
</evidence>
<sequence>MQVRFERTGPHRYAVAILRDQHGDLRMDPAPGYSDLIPHDLVHLVVEEEFGLRDGIFGQLAAGGNAGTFVPTEELRTKGWARQVERRNRSTGTEMGRSEELVAQVYPRWLRRRGHLPSSHYVLQDPPPTEISDRELEQVFVRLDDLCDAWRTADVGAAVVVEWRWPERG</sequence>